<proteinExistence type="predicted"/>
<evidence type="ECO:0000313" key="3">
    <source>
        <dbReference type="Proteomes" id="UP000019116"/>
    </source>
</evidence>
<protein>
    <recommendedName>
        <fullName evidence="1">KIB1-4 beta-propeller domain-containing protein</fullName>
    </recommendedName>
</protein>
<dbReference type="Gramene" id="TraesCLE_scaffold_036147_01G000100.1">
    <property type="protein sequence ID" value="TraesCLE_scaffold_036147_01G000100.1"/>
    <property type="gene ID" value="TraesCLE_scaffold_036147_01G000100"/>
</dbReference>
<dbReference type="Pfam" id="PF03478">
    <property type="entry name" value="Beta-prop_KIB1-4"/>
    <property type="match status" value="1"/>
</dbReference>
<dbReference type="Gramene" id="TraesARI1D03G00420520.1">
    <property type="protein sequence ID" value="TraesARI1D03G00420520.1"/>
    <property type="gene ID" value="TraesARI1D03G00420520"/>
</dbReference>
<dbReference type="Proteomes" id="UP000019116">
    <property type="component" value="Chromosome 1D"/>
</dbReference>
<dbReference type="Gramene" id="TraesSTA1D03G00414400.1">
    <property type="protein sequence ID" value="TraesSTA1D03G00414400.1"/>
    <property type="gene ID" value="TraesSTA1D03G00414400"/>
</dbReference>
<evidence type="ECO:0000313" key="2">
    <source>
        <dbReference type="EnsemblPlants" id="TraesCS1D02G038600.1"/>
    </source>
</evidence>
<dbReference type="Gramene" id="TraesCS1D02G038600.1">
    <property type="protein sequence ID" value="TraesCS1D02G038600.1"/>
    <property type="gene ID" value="TraesCS1D02G038600"/>
</dbReference>
<reference evidence="2" key="2">
    <citation type="submission" date="2018-10" db="UniProtKB">
        <authorList>
            <consortium name="EnsemblPlants"/>
        </authorList>
    </citation>
    <scope>IDENTIFICATION</scope>
</reference>
<organism evidence="2">
    <name type="scientific">Triticum aestivum</name>
    <name type="common">Wheat</name>
    <dbReference type="NCBI Taxonomy" id="4565"/>
    <lineage>
        <taxon>Eukaryota</taxon>
        <taxon>Viridiplantae</taxon>
        <taxon>Streptophyta</taxon>
        <taxon>Embryophyta</taxon>
        <taxon>Tracheophyta</taxon>
        <taxon>Spermatophyta</taxon>
        <taxon>Magnoliopsida</taxon>
        <taxon>Liliopsida</taxon>
        <taxon>Poales</taxon>
        <taxon>Poaceae</taxon>
        <taxon>BOP clade</taxon>
        <taxon>Pooideae</taxon>
        <taxon>Triticodae</taxon>
        <taxon>Triticeae</taxon>
        <taxon>Triticinae</taxon>
        <taxon>Triticum</taxon>
    </lineage>
</organism>
<dbReference type="AlphaFoldDB" id="A0A3B5ZPW4"/>
<dbReference type="Gramene" id="TraesJUL1D03G00417650.1">
    <property type="protein sequence ID" value="TraesJUL1D03G00417650.1"/>
    <property type="gene ID" value="TraesJUL1D03G00417650"/>
</dbReference>
<dbReference type="EnsemblPlants" id="TraesCS1D02G038600.1">
    <property type="protein sequence ID" value="TraesCS1D02G038600.1"/>
    <property type="gene ID" value="TraesCS1D02G038600"/>
</dbReference>
<dbReference type="Gramene" id="TraesWEE_scaffold_029804_01G000100.1">
    <property type="protein sequence ID" value="TraesWEE_scaffold_029804_01G000100.1"/>
    <property type="gene ID" value="TraesWEE_scaffold_029804_01G000100"/>
</dbReference>
<sequence length="243" mass="26860">MDPFSEITLTLPNLSSFCLVDEPVAIINGRDVLDEDMSCPLLQMDTAIFLRKVIRCSELLVAAIVEIGPLFTVAYCQPGSTSWLVSELGSIGSVIDMMFYEGGISYFESYLVESHGALLLVQRTIFGECDNDTIGGIKPVGIEFEVCQSDFQSRSWEKVSSVGGDQTLFVSQSSSQSVDVSQYKLKGDCIYFLDDGSCDWFWKDAPSSCAVYDMRDGNCFFIPLPTVACKDVKMLAAWLFPQN</sequence>
<dbReference type="Gramene" id="TraesJAG1D03G00415100.1">
    <property type="protein sequence ID" value="TraesJAG1D03G00415100.1"/>
    <property type="gene ID" value="TraesJAG1D03G00415100"/>
</dbReference>
<evidence type="ECO:0000259" key="1">
    <source>
        <dbReference type="Pfam" id="PF03478"/>
    </source>
</evidence>
<dbReference type="Gramene" id="TraesCAD_scaffold_037880_01G000100.1">
    <property type="protein sequence ID" value="TraesCAD_scaffold_037880_01G000100.1"/>
    <property type="gene ID" value="TraesCAD_scaffold_037880_01G000100"/>
</dbReference>
<dbReference type="OMA" id="DEDMAGP"/>
<keyword evidence="3" id="KW-1185">Reference proteome</keyword>
<dbReference type="InterPro" id="IPR005174">
    <property type="entry name" value="KIB1-4_b-propeller"/>
</dbReference>
<dbReference type="PANTHER" id="PTHR33110">
    <property type="entry name" value="F-BOX/KELCH-REPEAT PROTEIN-RELATED"/>
    <property type="match status" value="1"/>
</dbReference>
<reference evidence="2" key="1">
    <citation type="submission" date="2018-08" db="EMBL/GenBank/DDBJ databases">
        <authorList>
            <person name="Rossello M."/>
        </authorList>
    </citation>
    <scope>NUCLEOTIDE SEQUENCE [LARGE SCALE GENOMIC DNA]</scope>
    <source>
        <strain evidence="2">cv. Chinese Spring</strain>
    </source>
</reference>
<dbReference type="PANTHER" id="PTHR33110:SF71">
    <property type="entry name" value="F-BOX_KELCH-REPEAT PROTEIN"/>
    <property type="match status" value="1"/>
</dbReference>
<feature type="domain" description="KIB1-4 beta-propeller" evidence="1">
    <location>
        <begin position="107"/>
        <end position="213"/>
    </location>
</feature>
<dbReference type="OrthoDB" id="583626at2759"/>
<accession>A0A3B5ZPW4</accession>
<dbReference type="Gramene" id="TraesCS1D03G0076600.1">
    <property type="protein sequence ID" value="TraesCS1D03G0076600.1.CDS"/>
    <property type="gene ID" value="TraesCS1D03G0076600"/>
</dbReference>
<dbReference type="Gramene" id="TraesROB_scaffold_041037_01G000100.1">
    <property type="protein sequence ID" value="TraesROB_scaffold_041037_01G000100.1"/>
    <property type="gene ID" value="TraesROB_scaffold_041037_01G000100"/>
</dbReference>
<name>A0A3B5ZPW4_WHEAT</name>
<dbReference type="Gramene" id="TraesNOR1D03G00421810.1">
    <property type="protein sequence ID" value="TraesNOR1D03G00421810.1"/>
    <property type="gene ID" value="TraesNOR1D03G00421810"/>
</dbReference>